<keyword evidence="1" id="KW-0732">Signal</keyword>
<organism evidence="2">
    <name type="scientific">Grammatophora oceanica</name>
    <dbReference type="NCBI Taxonomy" id="210454"/>
    <lineage>
        <taxon>Eukaryota</taxon>
        <taxon>Sar</taxon>
        <taxon>Stramenopiles</taxon>
        <taxon>Ochrophyta</taxon>
        <taxon>Bacillariophyta</taxon>
        <taxon>Fragilariophyceae</taxon>
        <taxon>Fragilariophycidae</taxon>
        <taxon>Rhabdonematales</taxon>
        <taxon>Grammatophoraceae</taxon>
        <taxon>Grammatophora</taxon>
    </lineage>
</organism>
<name>A0A7S1UTF0_9STRA</name>
<sequence>MVVRSSFFALCGLFALVYTNVSVSAENLRGLTEVVLTPPEEYEGFCPTCYDVEGPVHDTSLVDRTWFRKYRLELGQYAIRMGHHHNHWPHSGDDCSGPYQKQPYTNFFGNRYHCTLPDGTVAAGPVYRCFCDLHSWDCSFMEEPDPCAVQPIVMLDERQDETTMAMPPLSDPSVSLSDPAIALDPVDTTTVIEPDYSEAPYTGEIRVDPHDEPEIFVFMPPPGSEPLQTQTP</sequence>
<feature type="signal peptide" evidence="1">
    <location>
        <begin position="1"/>
        <end position="25"/>
    </location>
</feature>
<protein>
    <submittedName>
        <fullName evidence="2">Uncharacterized protein</fullName>
    </submittedName>
</protein>
<reference evidence="2" key="1">
    <citation type="submission" date="2021-01" db="EMBL/GenBank/DDBJ databases">
        <authorList>
            <person name="Corre E."/>
            <person name="Pelletier E."/>
            <person name="Niang G."/>
            <person name="Scheremetjew M."/>
            <person name="Finn R."/>
            <person name="Kale V."/>
            <person name="Holt S."/>
            <person name="Cochrane G."/>
            <person name="Meng A."/>
            <person name="Brown T."/>
            <person name="Cohen L."/>
        </authorList>
    </citation>
    <scope>NUCLEOTIDE SEQUENCE</scope>
    <source>
        <strain evidence="2">CCMP 410</strain>
    </source>
</reference>
<evidence type="ECO:0000256" key="1">
    <source>
        <dbReference type="SAM" id="SignalP"/>
    </source>
</evidence>
<feature type="chain" id="PRO_5031438668" evidence="1">
    <location>
        <begin position="26"/>
        <end position="232"/>
    </location>
</feature>
<evidence type="ECO:0000313" key="2">
    <source>
        <dbReference type="EMBL" id="CAD9278017.1"/>
    </source>
</evidence>
<dbReference type="EMBL" id="HBGK01013338">
    <property type="protein sequence ID" value="CAD9278017.1"/>
    <property type="molecule type" value="Transcribed_RNA"/>
</dbReference>
<gene>
    <name evidence="2" type="ORF">GOCE00092_LOCUS6926</name>
</gene>
<accession>A0A7S1UTF0</accession>
<proteinExistence type="predicted"/>
<dbReference type="AlphaFoldDB" id="A0A7S1UTF0"/>